<proteinExistence type="predicted"/>
<dbReference type="AlphaFoldDB" id="A0A0V1HA65"/>
<gene>
    <name evidence="1" type="ORF">T11_3214</name>
</gene>
<name>A0A0V1HA65_9BILA</name>
<dbReference type="Proteomes" id="UP000055024">
    <property type="component" value="Unassembled WGS sequence"/>
</dbReference>
<organism evidence="1 2">
    <name type="scientific">Trichinella zimbabwensis</name>
    <dbReference type="NCBI Taxonomy" id="268475"/>
    <lineage>
        <taxon>Eukaryota</taxon>
        <taxon>Metazoa</taxon>
        <taxon>Ecdysozoa</taxon>
        <taxon>Nematoda</taxon>
        <taxon>Enoplea</taxon>
        <taxon>Dorylaimia</taxon>
        <taxon>Trichinellida</taxon>
        <taxon>Trichinellidae</taxon>
        <taxon>Trichinella</taxon>
    </lineage>
</organism>
<dbReference type="EMBL" id="JYDP01000108">
    <property type="protein sequence ID" value="KRZ07060.1"/>
    <property type="molecule type" value="Genomic_DNA"/>
</dbReference>
<reference evidence="1 2" key="1">
    <citation type="submission" date="2015-01" db="EMBL/GenBank/DDBJ databases">
        <title>Evolution of Trichinella species and genotypes.</title>
        <authorList>
            <person name="Korhonen P.K."/>
            <person name="Edoardo P."/>
            <person name="Giuseppe L.R."/>
            <person name="Gasser R.B."/>
        </authorList>
    </citation>
    <scope>NUCLEOTIDE SEQUENCE [LARGE SCALE GENOMIC DNA]</scope>
    <source>
        <strain evidence="1">ISS1029</strain>
    </source>
</reference>
<sequence>MAEVPELRLVPNCCGGLKVSVANERPIYASCLLTRINSNDHILEEHMQC</sequence>
<comment type="caution">
    <text evidence="1">The sequence shown here is derived from an EMBL/GenBank/DDBJ whole genome shotgun (WGS) entry which is preliminary data.</text>
</comment>
<accession>A0A0V1HA65</accession>
<evidence type="ECO:0000313" key="1">
    <source>
        <dbReference type="EMBL" id="KRZ07060.1"/>
    </source>
</evidence>
<protein>
    <submittedName>
        <fullName evidence="1">Uncharacterized protein</fullName>
    </submittedName>
</protein>
<keyword evidence="2" id="KW-1185">Reference proteome</keyword>
<evidence type="ECO:0000313" key="2">
    <source>
        <dbReference type="Proteomes" id="UP000055024"/>
    </source>
</evidence>